<dbReference type="SMART" id="SM00899">
    <property type="entry name" value="FeoA"/>
    <property type="match status" value="1"/>
</dbReference>
<organism evidence="3 4">
    <name type="scientific">Roseospira visakhapatnamensis</name>
    <dbReference type="NCBI Taxonomy" id="390880"/>
    <lineage>
        <taxon>Bacteria</taxon>
        <taxon>Pseudomonadati</taxon>
        <taxon>Pseudomonadota</taxon>
        <taxon>Alphaproteobacteria</taxon>
        <taxon>Rhodospirillales</taxon>
        <taxon>Rhodospirillaceae</taxon>
        <taxon>Roseospira</taxon>
    </lineage>
</organism>
<dbReference type="PANTHER" id="PTHR42954">
    <property type="entry name" value="FE(2+) TRANSPORT PROTEIN A"/>
    <property type="match status" value="1"/>
</dbReference>
<dbReference type="Gene3D" id="2.30.30.90">
    <property type="match status" value="1"/>
</dbReference>
<dbReference type="InterPro" id="IPR008988">
    <property type="entry name" value="Transcriptional_repressor_C"/>
</dbReference>
<sequence>MPPFEGRSLNDIAPGESCRIFALHGRGAVRQRLMDIGLVPNATLTVVRSAPLNDPIEVRVGATLVSVRRAEAARIEVLDA</sequence>
<feature type="domain" description="Ferrous iron transporter FeoA-like" evidence="2">
    <location>
        <begin position="7"/>
        <end position="79"/>
    </location>
</feature>
<reference evidence="3 4" key="1">
    <citation type="submission" date="2020-08" db="EMBL/GenBank/DDBJ databases">
        <title>Genome sequencing of Purple Non-Sulfur Bacteria from various extreme environments.</title>
        <authorList>
            <person name="Mayer M."/>
        </authorList>
    </citation>
    <scope>NUCLEOTIDE SEQUENCE [LARGE SCALE GENOMIC DNA]</scope>
    <source>
        <strain evidence="3 4">JA131</strain>
    </source>
</reference>
<keyword evidence="1" id="KW-0408">Iron</keyword>
<evidence type="ECO:0000313" key="3">
    <source>
        <dbReference type="EMBL" id="MBB4266641.1"/>
    </source>
</evidence>
<evidence type="ECO:0000259" key="2">
    <source>
        <dbReference type="SMART" id="SM00899"/>
    </source>
</evidence>
<dbReference type="EMBL" id="JACIGK010000015">
    <property type="protein sequence ID" value="MBB4266641.1"/>
    <property type="molecule type" value="Genomic_DNA"/>
</dbReference>
<evidence type="ECO:0000313" key="4">
    <source>
        <dbReference type="Proteomes" id="UP000554286"/>
    </source>
</evidence>
<dbReference type="GO" id="GO:0046914">
    <property type="term" value="F:transition metal ion binding"/>
    <property type="evidence" value="ECO:0007669"/>
    <property type="project" value="InterPro"/>
</dbReference>
<evidence type="ECO:0000256" key="1">
    <source>
        <dbReference type="ARBA" id="ARBA00023004"/>
    </source>
</evidence>
<keyword evidence="4" id="KW-1185">Reference proteome</keyword>
<dbReference type="AlphaFoldDB" id="A0A7W6REL6"/>
<gene>
    <name evidence="3" type="ORF">GGD89_002273</name>
</gene>
<dbReference type="Proteomes" id="UP000554286">
    <property type="component" value="Unassembled WGS sequence"/>
</dbReference>
<name>A0A7W6REL6_9PROT</name>
<dbReference type="Pfam" id="PF04023">
    <property type="entry name" value="FeoA"/>
    <property type="match status" value="1"/>
</dbReference>
<dbReference type="SUPFAM" id="SSF50037">
    <property type="entry name" value="C-terminal domain of transcriptional repressors"/>
    <property type="match status" value="1"/>
</dbReference>
<dbReference type="InterPro" id="IPR007167">
    <property type="entry name" value="Fe-transptr_FeoA-like"/>
</dbReference>
<protein>
    <submittedName>
        <fullName evidence="3">Fe2+ transport system protein FeoA</fullName>
    </submittedName>
</protein>
<dbReference type="InterPro" id="IPR038157">
    <property type="entry name" value="FeoA_core_dom"/>
</dbReference>
<dbReference type="InterPro" id="IPR052713">
    <property type="entry name" value="FeoA"/>
</dbReference>
<comment type="caution">
    <text evidence="3">The sequence shown here is derived from an EMBL/GenBank/DDBJ whole genome shotgun (WGS) entry which is preliminary data.</text>
</comment>
<dbReference type="RefSeq" id="WP_221238427.1">
    <property type="nucleotide sequence ID" value="NZ_JACIGK010000015.1"/>
</dbReference>
<accession>A0A7W6REL6</accession>
<proteinExistence type="predicted"/>
<dbReference type="PANTHER" id="PTHR42954:SF2">
    <property type="entry name" value="FE(2+) TRANSPORT PROTEIN A"/>
    <property type="match status" value="1"/>
</dbReference>